<dbReference type="AlphaFoldDB" id="A0A1M6YMY5"/>
<sequence>MLGVIDTGHLLSLVTALPVRADGRFMEIGLSQLFTEYGLWQDFGTGKEIPRGNHGDIGREKKRVAKSWFSKKYYSSVLNLRDFLAENIGQEFTGLVAQSLDDNYRRYHH</sequence>
<organism evidence="1 2">
    <name type="scientific">Xylanibacter ruminicola</name>
    <name type="common">Prevotella ruminicola</name>
    <dbReference type="NCBI Taxonomy" id="839"/>
    <lineage>
        <taxon>Bacteria</taxon>
        <taxon>Pseudomonadati</taxon>
        <taxon>Bacteroidota</taxon>
        <taxon>Bacteroidia</taxon>
        <taxon>Bacteroidales</taxon>
        <taxon>Prevotellaceae</taxon>
        <taxon>Xylanibacter</taxon>
    </lineage>
</organism>
<dbReference type="Proteomes" id="UP000184130">
    <property type="component" value="Unassembled WGS sequence"/>
</dbReference>
<reference evidence="1 2" key="1">
    <citation type="submission" date="2016-11" db="EMBL/GenBank/DDBJ databases">
        <authorList>
            <person name="Jaros S."/>
            <person name="Januszkiewicz K."/>
            <person name="Wedrychowicz H."/>
        </authorList>
    </citation>
    <scope>NUCLEOTIDE SEQUENCE [LARGE SCALE GENOMIC DNA]</scope>
    <source>
        <strain evidence="1 2">KHT3</strain>
    </source>
</reference>
<protein>
    <submittedName>
        <fullName evidence="1">Uncharacterized protein</fullName>
    </submittedName>
</protein>
<dbReference type="EMBL" id="FRBD01000030">
    <property type="protein sequence ID" value="SHL19608.1"/>
    <property type="molecule type" value="Genomic_DNA"/>
</dbReference>
<evidence type="ECO:0000313" key="1">
    <source>
        <dbReference type="EMBL" id="SHL19608.1"/>
    </source>
</evidence>
<name>A0A1M6YMY5_XYLRU</name>
<proteinExistence type="predicted"/>
<evidence type="ECO:0000313" key="2">
    <source>
        <dbReference type="Proteomes" id="UP000184130"/>
    </source>
</evidence>
<dbReference type="RefSeq" id="WP_254795197.1">
    <property type="nucleotide sequence ID" value="NZ_FRBD01000030.1"/>
</dbReference>
<accession>A0A1M6YMY5</accession>
<gene>
    <name evidence="1" type="ORF">SAMN05216463_1308</name>
</gene>